<keyword evidence="2" id="KW-1185">Reference proteome</keyword>
<dbReference type="RefSeq" id="WP_146962672.1">
    <property type="nucleotide sequence ID" value="NZ_CP042467.1"/>
</dbReference>
<sequence length="179" mass="19871">MNELEELLIIGTRTPLSESFARLAVAYGLEPIWVFERAPVEFEPWHHAITWEGNPSSFARKSNSPLIAVVFDDAQASDFKADRWVFVRTPPFAGILHATTDESEFGFVEIHTGLLHENDPLQAEEELSKQVSEATNHVAIAAMATLRCALEYERKGVITPEDVSVIGDAMMLQSTGRSS</sequence>
<dbReference type="KEGG" id="bbae:FRD01_19810"/>
<evidence type="ECO:0000313" key="2">
    <source>
        <dbReference type="Proteomes" id="UP000321595"/>
    </source>
</evidence>
<reference evidence="1 2" key="1">
    <citation type="submission" date="2019-08" db="EMBL/GenBank/DDBJ databases">
        <authorList>
            <person name="Liang Q."/>
        </authorList>
    </citation>
    <scope>NUCLEOTIDE SEQUENCE [LARGE SCALE GENOMIC DNA]</scope>
    <source>
        <strain evidence="1 2">V1718</strain>
    </source>
</reference>
<dbReference type="Proteomes" id="UP000321595">
    <property type="component" value="Chromosome"/>
</dbReference>
<dbReference type="AlphaFoldDB" id="A0A5B8Y188"/>
<evidence type="ECO:0000313" key="1">
    <source>
        <dbReference type="EMBL" id="QED29439.1"/>
    </source>
</evidence>
<name>A0A5B8Y188_9DELT</name>
<accession>A0A5B8Y188</accession>
<gene>
    <name evidence="1" type="ORF">FRD01_19810</name>
</gene>
<protein>
    <submittedName>
        <fullName evidence="1">Uncharacterized protein</fullName>
    </submittedName>
</protein>
<dbReference type="EMBL" id="CP042467">
    <property type="protein sequence ID" value="QED29439.1"/>
    <property type="molecule type" value="Genomic_DNA"/>
</dbReference>
<organism evidence="1 2">
    <name type="scientific">Microvenator marinus</name>
    <dbReference type="NCBI Taxonomy" id="2600177"/>
    <lineage>
        <taxon>Bacteria</taxon>
        <taxon>Deltaproteobacteria</taxon>
        <taxon>Bradymonadales</taxon>
        <taxon>Microvenatoraceae</taxon>
        <taxon>Microvenator</taxon>
    </lineage>
</organism>
<proteinExistence type="predicted"/>